<protein>
    <submittedName>
        <fullName evidence="1">Transcriptional regulator</fullName>
    </submittedName>
</protein>
<name>A0A6N7ISM1_9FIRM</name>
<dbReference type="SUPFAM" id="SSF75138">
    <property type="entry name" value="HprK N-terminal domain-like"/>
    <property type="match status" value="1"/>
</dbReference>
<dbReference type="EMBL" id="WHYR01000024">
    <property type="protein sequence ID" value="MQL52553.1"/>
    <property type="molecule type" value="Genomic_DNA"/>
</dbReference>
<reference evidence="1 2" key="1">
    <citation type="submission" date="2019-10" db="EMBL/GenBank/DDBJ databases">
        <title>Comparative genomics of sulfur disproportionating microorganisms.</title>
        <authorList>
            <person name="Ward L.M."/>
            <person name="Bertran E."/>
            <person name="Johnston D."/>
        </authorList>
    </citation>
    <scope>NUCLEOTIDE SEQUENCE [LARGE SCALE GENOMIC DNA]</scope>
    <source>
        <strain evidence="1 2">DSM 14055</strain>
    </source>
</reference>
<comment type="caution">
    <text evidence="1">The sequence shown here is derived from an EMBL/GenBank/DDBJ whole genome shotgun (WGS) entry which is preliminary data.</text>
</comment>
<dbReference type="Gene3D" id="3.40.1390.20">
    <property type="entry name" value="HprK N-terminal domain-like"/>
    <property type="match status" value="1"/>
</dbReference>
<dbReference type="OrthoDB" id="9800390at2"/>
<keyword evidence="2" id="KW-1185">Reference proteome</keyword>
<evidence type="ECO:0000313" key="2">
    <source>
        <dbReference type="Proteomes" id="UP000441717"/>
    </source>
</evidence>
<proteinExistence type="predicted"/>
<organism evidence="1 2">
    <name type="scientific">Desulfofundulus thermobenzoicus</name>
    <dbReference type="NCBI Taxonomy" id="29376"/>
    <lineage>
        <taxon>Bacteria</taxon>
        <taxon>Bacillati</taxon>
        <taxon>Bacillota</taxon>
        <taxon>Clostridia</taxon>
        <taxon>Eubacteriales</taxon>
        <taxon>Peptococcaceae</taxon>
        <taxon>Desulfofundulus</taxon>
    </lineage>
</organism>
<accession>A0A6N7ISM1</accession>
<dbReference type="InterPro" id="IPR028979">
    <property type="entry name" value="Ser_kin/Pase_Hpr-like_N_sf"/>
</dbReference>
<dbReference type="AlphaFoldDB" id="A0A6N7ISM1"/>
<gene>
    <name evidence="1" type="ORF">GFC01_09825</name>
</gene>
<sequence length="111" mass="12045">MSEVREKLNATVLCGQERLNIEVTCGLGCDLLSDSLAFARPNCLLLTGLTNIQVLRIAEMVDAGAIVFVRGKRPGEDVIAEAREKGLPLLTTDLFLFESCGILYQAGLKSF</sequence>
<evidence type="ECO:0000313" key="1">
    <source>
        <dbReference type="EMBL" id="MQL52553.1"/>
    </source>
</evidence>
<dbReference type="Proteomes" id="UP000441717">
    <property type="component" value="Unassembled WGS sequence"/>
</dbReference>